<evidence type="ECO:0000256" key="14">
    <source>
        <dbReference type="ARBA" id="ARBA00023137"/>
    </source>
</evidence>
<evidence type="ECO:0000256" key="4">
    <source>
        <dbReference type="ARBA" id="ARBA00011903"/>
    </source>
</evidence>
<dbReference type="EMBL" id="NSIT01000014">
    <property type="protein sequence ID" value="PJE80519.1"/>
    <property type="molecule type" value="Genomic_DNA"/>
</dbReference>
<keyword evidence="7 21" id="KW-0808">Transferase</keyword>
<evidence type="ECO:0000256" key="17">
    <source>
        <dbReference type="SAM" id="Phobius"/>
    </source>
</evidence>
<evidence type="ECO:0000256" key="2">
    <source>
        <dbReference type="ARBA" id="ARBA00007316"/>
    </source>
</evidence>
<dbReference type="CDD" id="cd05387">
    <property type="entry name" value="BY-kinase"/>
    <property type="match status" value="1"/>
</dbReference>
<evidence type="ECO:0000256" key="10">
    <source>
        <dbReference type="ARBA" id="ARBA00022777"/>
    </source>
</evidence>
<gene>
    <name evidence="21" type="primary">ptk</name>
    <name evidence="21" type="ORF">CI610_00487</name>
</gene>
<sequence length="763" mass="84831">MQQSTDVSAQGTAASQDEDIIDLRSLFTTLFHYRWAILGFTLIVTLLTVLVVFSITPKYQATAVLLIEQEQAKVVSIEEVYGIDGGGDSYLNTQHEVLKSRALVEKVVKKLNLIDHPEFNHALREEPWYVSMMNWRQWLGLALPQDTVSGETILNRTIDAFAENVRIEPVRKTQVARIHVMSEDPQLAATAANAMGEAYIESWLEAKLSLTTNATRWMQDRLQDLSEKLKTAESQLHKFRVSEDLVDIEGVLTISTDELKALTESLVETRRKLTLSENIYRQIQDGKNLQADQYQSLPAVLAHPLVQQLKQREAELEQKVRELGRRYGPKHPKMIAANTELESISNNIRLQVQRIVLGVENEFEVARANEQSLVAAMTTAKQAVQTINSKQFRLKALEREVRTNKDLYDAFFKRIQETSATSDLQSANARVVDRAFTPEHPVKPKKKLIVGIAALLSLLIACGMAYLLEMLNNTIRTAKDVEDQLNLPVLGVLPEVDIKASSVPVSQLFINKDISKEQRAFVESVRTIRTGLNLSLMSVGQEAHKKIIAITSTMPGEGKSSVAANLSSALGQLGSVVLVDGDLRRPTVGKNFSIKGGSAGLANLLSGHAQMNECLHPRNSIMVMPAGMMPPDPTQLFAEEKFKNVLSQLSERFDTVIMDCPPMQGISDTLMISQLCDAVVYVVEAGRASKTAISHSTGRLLQNSVPLTGVVLNKVNTRRGHEDGYYGYYDYHGYSDGHQDNKKHPDAQGKRIKTAEIEPESVV</sequence>
<evidence type="ECO:0000256" key="15">
    <source>
        <dbReference type="ARBA" id="ARBA00051245"/>
    </source>
</evidence>
<dbReference type="PANTHER" id="PTHR32309:SF13">
    <property type="entry name" value="FERRIC ENTEROBACTIN TRANSPORT PROTEIN FEPE"/>
    <property type="match status" value="1"/>
</dbReference>
<dbReference type="InterPro" id="IPR005702">
    <property type="entry name" value="Wzc-like_C"/>
</dbReference>
<evidence type="ECO:0000256" key="11">
    <source>
        <dbReference type="ARBA" id="ARBA00022840"/>
    </source>
</evidence>
<accession>A0A2H9TBF4</accession>
<dbReference type="InterPro" id="IPR032807">
    <property type="entry name" value="GNVR"/>
</dbReference>
<dbReference type="NCBIfam" id="TIGR01007">
    <property type="entry name" value="eps_fam"/>
    <property type="match status" value="1"/>
</dbReference>
<evidence type="ECO:0000256" key="9">
    <source>
        <dbReference type="ARBA" id="ARBA00022741"/>
    </source>
</evidence>
<keyword evidence="9" id="KW-0547">Nucleotide-binding</keyword>
<feature type="coiled-coil region" evidence="16">
    <location>
        <begin position="215"/>
        <end position="242"/>
    </location>
</feature>
<name>A0A2H9TBF4_9ZZZZ</name>
<feature type="transmembrane region" description="Helical" evidence="17">
    <location>
        <begin position="448"/>
        <end position="468"/>
    </location>
</feature>
<keyword evidence="5" id="KW-1003">Cell membrane</keyword>
<dbReference type="Pfam" id="PF02706">
    <property type="entry name" value="Wzz"/>
    <property type="match status" value="1"/>
</dbReference>
<keyword evidence="6" id="KW-0997">Cell inner membrane</keyword>
<reference evidence="21" key="1">
    <citation type="journal article" date="2017" name="Appl. Environ. Microbiol.">
        <title>Molecular characterization of an Endozoicomonas-like organism causing infection in king scallop Pecten maximus L.</title>
        <authorList>
            <person name="Cano I."/>
            <person name="van Aerle R."/>
            <person name="Ross S."/>
            <person name="Verner-Jeffreys D.W."/>
            <person name="Paley R.K."/>
            <person name="Rimmer G."/>
            <person name="Ryder D."/>
            <person name="Hooper P."/>
            <person name="Stone D."/>
            <person name="Feist S.W."/>
        </authorList>
    </citation>
    <scope>NUCLEOTIDE SEQUENCE</scope>
</reference>
<comment type="similarity">
    <text evidence="3">Belongs to the etk/wzc family.</text>
</comment>
<dbReference type="Gene3D" id="3.40.50.300">
    <property type="entry name" value="P-loop containing nucleotide triphosphate hydrolases"/>
    <property type="match status" value="1"/>
</dbReference>
<protein>
    <recommendedName>
        <fullName evidence="4">non-specific protein-tyrosine kinase</fullName>
        <ecNumber evidence="4">2.7.10.2</ecNumber>
    </recommendedName>
</protein>
<dbReference type="InterPro" id="IPR025669">
    <property type="entry name" value="AAA_dom"/>
</dbReference>
<comment type="similarity">
    <text evidence="2">Belongs to the CpsD/CapB family.</text>
</comment>
<evidence type="ECO:0000259" key="19">
    <source>
        <dbReference type="Pfam" id="PF13614"/>
    </source>
</evidence>
<evidence type="ECO:0000256" key="8">
    <source>
        <dbReference type="ARBA" id="ARBA00022692"/>
    </source>
</evidence>
<comment type="caution">
    <text evidence="21">The sequence shown here is derived from an EMBL/GenBank/DDBJ whole genome shotgun (WGS) entry which is preliminary data.</text>
</comment>
<evidence type="ECO:0000256" key="7">
    <source>
        <dbReference type="ARBA" id="ARBA00022679"/>
    </source>
</evidence>
<evidence type="ECO:0000256" key="3">
    <source>
        <dbReference type="ARBA" id="ARBA00008883"/>
    </source>
</evidence>
<organism evidence="21">
    <name type="scientific">invertebrate metagenome</name>
    <dbReference type="NCBI Taxonomy" id="1711999"/>
    <lineage>
        <taxon>unclassified sequences</taxon>
        <taxon>metagenomes</taxon>
        <taxon>organismal metagenomes</taxon>
    </lineage>
</organism>
<keyword evidence="13 17" id="KW-0472">Membrane</keyword>
<dbReference type="GO" id="GO:0005524">
    <property type="term" value="F:ATP binding"/>
    <property type="evidence" value="ECO:0007669"/>
    <property type="project" value="UniProtKB-KW"/>
</dbReference>
<keyword evidence="10 21" id="KW-0418">Kinase</keyword>
<evidence type="ECO:0000259" key="18">
    <source>
        <dbReference type="Pfam" id="PF02706"/>
    </source>
</evidence>
<evidence type="ECO:0000256" key="12">
    <source>
        <dbReference type="ARBA" id="ARBA00022989"/>
    </source>
</evidence>
<comment type="catalytic activity">
    <reaction evidence="15">
        <text>L-tyrosyl-[protein] + ATP = O-phospho-L-tyrosyl-[protein] + ADP + H(+)</text>
        <dbReference type="Rhea" id="RHEA:10596"/>
        <dbReference type="Rhea" id="RHEA-COMP:10136"/>
        <dbReference type="Rhea" id="RHEA-COMP:20101"/>
        <dbReference type="ChEBI" id="CHEBI:15378"/>
        <dbReference type="ChEBI" id="CHEBI:30616"/>
        <dbReference type="ChEBI" id="CHEBI:46858"/>
        <dbReference type="ChEBI" id="CHEBI:61978"/>
        <dbReference type="ChEBI" id="CHEBI:456216"/>
        <dbReference type="EC" id="2.7.10.2"/>
    </reaction>
</comment>
<dbReference type="GO" id="GO:0004715">
    <property type="term" value="F:non-membrane spanning protein tyrosine kinase activity"/>
    <property type="evidence" value="ECO:0007669"/>
    <property type="project" value="UniProtKB-EC"/>
</dbReference>
<dbReference type="InterPro" id="IPR050445">
    <property type="entry name" value="Bact_polysacc_biosynth/exp"/>
</dbReference>
<dbReference type="PANTHER" id="PTHR32309">
    <property type="entry name" value="TYROSINE-PROTEIN KINASE"/>
    <property type="match status" value="1"/>
</dbReference>
<keyword evidence="8 17" id="KW-0812">Transmembrane</keyword>
<evidence type="ECO:0000256" key="13">
    <source>
        <dbReference type="ARBA" id="ARBA00023136"/>
    </source>
</evidence>
<evidence type="ECO:0000256" key="5">
    <source>
        <dbReference type="ARBA" id="ARBA00022475"/>
    </source>
</evidence>
<evidence type="ECO:0000313" key="21">
    <source>
        <dbReference type="EMBL" id="PJE80519.1"/>
    </source>
</evidence>
<dbReference type="InterPro" id="IPR027417">
    <property type="entry name" value="P-loop_NTPase"/>
</dbReference>
<dbReference type="EC" id="2.7.10.2" evidence="4"/>
<dbReference type="GO" id="GO:0005886">
    <property type="term" value="C:plasma membrane"/>
    <property type="evidence" value="ECO:0007669"/>
    <property type="project" value="UniProtKB-SubCell"/>
</dbReference>
<evidence type="ECO:0000256" key="1">
    <source>
        <dbReference type="ARBA" id="ARBA00004429"/>
    </source>
</evidence>
<dbReference type="AlphaFoldDB" id="A0A2H9TBF4"/>
<keyword evidence="11" id="KW-0067">ATP-binding</keyword>
<evidence type="ECO:0000256" key="6">
    <source>
        <dbReference type="ARBA" id="ARBA00022519"/>
    </source>
</evidence>
<keyword evidence="12 17" id="KW-1133">Transmembrane helix</keyword>
<dbReference type="SUPFAM" id="SSF52540">
    <property type="entry name" value="P-loop containing nucleoside triphosphate hydrolases"/>
    <property type="match status" value="1"/>
</dbReference>
<feature type="domain" description="Polysaccharide chain length determinant N-terminal" evidence="18">
    <location>
        <begin position="21"/>
        <end position="111"/>
    </location>
</feature>
<comment type="subcellular location">
    <subcellularLocation>
        <location evidence="1">Cell inner membrane</location>
        <topology evidence="1">Multi-pass membrane protein</topology>
    </subcellularLocation>
</comment>
<evidence type="ECO:0000256" key="16">
    <source>
        <dbReference type="SAM" id="Coils"/>
    </source>
</evidence>
<proteinExistence type="inferred from homology"/>
<dbReference type="Pfam" id="PF13807">
    <property type="entry name" value="GNVR"/>
    <property type="match status" value="1"/>
</dbReference>
<keyword evidence="16" id="KW-0175">Coiled coil</keyword>
<feature type="transmembrane region" description="Helical" evidence="17">
    <location>
        <begin position="33"/>
        <end position="53"/>
    </location>
</feature>
<feature type="domain" description="Tyrosine-protein kinase G-rich" evidence="20">
    <location>
        <begin position="391"/>
        <end position="468"/>
    </location>
</feature>
<evidence type="ECO:0000259" key="20">
    <source>
        <dbReference type="Pfam" id="PF13807"/>
    </source>
</evidence>
<dbReference type="InterPro" id="IPR003856">
    <property type="entry name" value="LPS_length_determ_N"/>
</dbReference>
<feature type="domain" description="AAA" evidence="19">
    <location>
        <begin position="546"/>
        <end position="684"/>
    </location>
</feature>
<dbReference type="Pfam" id="PF13614">
    <property type="entry name" value="AAA_31"/>
    <property type="match status" value="1"/>
</dbReference>
<keyword evidence="14" id="KW-0829">Tyrosine-protein kinase</keyword>